<feature type="domain" description="CRIB" evidence="2">
    <location>
        <begin position="244"/>
        <end position="257"/>
    </location>
</feature>
<dbReference type="PROSITE" id="PS50108">
    <property type="entry name" value="CRIB"/>
    <property type="match status" value="1"/>
</dbReference>
<evidence type="ECO:0000256" key="1">
    <source>
        <dbReference type="SAM" id="MobiDB-lite"/>
    </source>
</evidence>
<accession>A0AA85FK34</accession>
<evidence type="ECO:0000313" key="5">
    <source>
        <dbReference type="WBParaSite" id="SRDH1_50820.1"/>
    </source>
</evidence>
<name>A0AA85FK34_9TREM</name>
<dbReference type="SMART" id="SM00461">
    <property type="entry name" value="WH1"/>
    <property type="match status" value="1"/>
</dbReference>
<dbReference type="Proteomes" id="UP000050792">
    <property type="component" value="Unassembled WGS sequence"/>
</dbReference>
<feature type="compositionally biased region" description="Polar residues" evidence="1">
    <location>
        <begin position="346"/>
        <end position="358"/>
    </location>
</feature>
<organism evidence="4 5">
    <name type="scientific">Schistosoma rodhaini</name>
    <dbReference type="NCBI Taxonomy" id="6188"/>
    <lineage>
        <taxon>Eukaryota</taxon>
        <taxon>Metazoa</taxon>
        <taxon>Spiralia</taxon>
        <taxon>Lophotrochozoa</taxon>
        <taxon>Platyhelminthes</taxon>
        <taxon>Trematoda</taxon>
        <taxon>Digenea</taxon>
        <taxon>Strigeidida</taxon>
        <taxon>Schistosomatoidea</taxon>
        <taxon>Schistosomatidae</taxon>
        <taxon>Schistosoma</taxon>
    </lineage>
</organism>
<feature type="compositionally biased region" description="Pro residues" evidence="1">
    <location>
        <begin position="327"/>
        <end position="341"/>
    </location>
</feature>
<dbReference type="InterPro" id="IPR033927">
    <property type="entry name" value="WASPfam_EVH1"/>
</dbReference>
<dbReference type="InterPro" id="IPR036936">
    <property type="entry name" value="CRIB_dom_sf"/>
</dbReference>
<feature type="region of interest" description="Disordered" evidence="1">
    <location>
        <begin position="316"/>
        <end position="529"/>
    </location>
</feature>
<dbReference type="SUPFAM" id="SSF50729">
    <property type="entry name" value="PH domain-like"/>
    <property type="match status" value="1"/>
</dbReference>
<evidence type="ECO:0008006" key="7">
    <source>
        <dbReference type="Google" id="ProtNLM"/>
    </source>
</evidence>
<protein>
    <recommendedName>
        <fullName evidence="7">WH1 domain-containing protein</fullName>
    </recommendedName>
</protein>
<feature type="domain" description="WH1" evidence="3">
    <location>
        <begin position="77"/>
        <end position="185"/>
    </location>
</feature>
<dbReference type="PANTHER" id="PTHR11202:SF36">
    <property type="entry name" value="ACTIN NUCLEATION-PROMOTING FACTOR WASL"/>
    <property type="match status" value="1"/>
</dbReference>
<dbReference type="WBParaSite" id="SRDH1_50820.1">
    <property type="protein sequence ID" value="SRDH1_50820.1"/>
    <property type="gene ID" value="SRDH1_50820"/>
</dbReference>
<dbReference type="Pfam" id="PF00786">
    <property type="entry name" value="PBD"/>
    <property type="match status" value="1"/>
</dbReference>
<reference evidence="5 6" key="2">
    <citation type="submission" date="2023-11" db="UniProtKB">
        <authorList>
            <consortium name="WormBaseParasite"/>
        </authorList>
    </citation>
    <scope>IDENTIFICATION</scope>
</reference>
<proteinExistence type="predicted"/>
<feature type="region of interest" description="Disordered" evidence="1">
    <location>
        <begin position="227"/>
        <end position="246"/>
    </location>
</feature>
<feature type="compositionally biased region" description="Pro residues" evidence="1">
    <location>
        <begin position="360"/>
        <end position="415"/>
    </location>
</feature>
<dbReference type="InterPro" id="IPR000697">
    <property type="entry name" value="WH1/EVH1_dom"/>
</dbReference>
<evidence type="ECO:0000259" key="3">
    <source>
        <dbReference type="PROSITE" id="PS50229"/>
    </source>
</evidence>
<feature type="compositionally biased region" description="Polar residues" evidence="1">
    <location>
        <begin position="469"/>
        <end position="481"/>
    </location>
</feature>
<dbReference type="PROSITE" id="PS50229">
    <property type="entry name" value="WH1"/>
    <property type="match status" value="1"/>
</dbReference>
<dbReference type="Pfam" id="PF00568">
    <property type="entry name" value="WH1"/>
    <property type="match status" value="1"/>
</dbReference>
<dbReference type="Gene3D" id="2.30.29.30">
    <property type="entry name" value="Pleckstrin-homology domain (PH domain)/Phosphotyrosine-binding domain (PTB)"/>
    <property type="match status" value="1"/>
</dbReference>
<dbReference type="InterPro" id="IPR011993">
    <property type="entry name" value="PH-like_dom_sf"/>
</dbReference>
<feature type="compositionally biased region" description="Basic residues" evidence="1">
    <location>
        <begin position="228"/>
        <end position="239"/>
    </location>
</feature>
<dbReference type="CDD" id="cd00132">
    <property type="entry name" value="CRIB"/>
    <property type="match status" value="1"/>
</dbReference>
<dbReference type="InterPro" id="IPR000095">
    <property type="entry name" value="CRIB_dom"/>
</dbReference>
<sequence>MRTALNDSYHIFYSSIKDFVHLKPLYAAVHWSPSPMSLRCINRTKKVPSIRKLFWSAPVGGTSVLLTNEENSVLYSLFGAGCDSLASAVVRYFKGENESNWVLKGCGVVCCIKDKNYKDYFIRIYDVIRKIPLLEQRLFLEMDYTEELKCFHVMQSDDGPVGLAFASLEEAKHFAHAVNGRLRSIRGAAIEKPSSNLHTIGSQPIVQAGIYSLNPTKLSDQGVMSIRGKTKSKGKKQKLTSKDISNPSNFRHIEHVGYDREAKTFDISSQESAIMRNILRAIGREDAMNIPSERTFVYNFAREHGGLEEIQRQLNGSQSDRRNIPAHVPPPRPPPPPPPSAPRRQNLGSVTPSQSITIQHPPPPPVPQVAPKPVAPPPPILPAPPLYEIPAPPPPPPPPIFPSSVAAPPPPPPACPTAGVEKESTSNDQPKSMTGLTVDLQSQIMSFQKSNLRKITPGEGVSRPPVKPSSGNSSTGANPTASGGGFDLLQSLAQAMEMRRNRMCSNDSGEESDANSVPGDIGSDDDWET</sequence>
<feature type="compositionally biased region" description="Polar residues" evidence="1">
    <location>
        <begin position="426"/>
        <end position="450"/>
    </location>
</feature>
<dbReference type="CDD" id="cd01205">
    <property type="entry name" value="EVH1_WASP-like"/>
    <property type="match status" value="1"/>
</dbReference>
<dbReference type="Gene3D" id="3.90.810.10">
    <property type="entry name" value="CRIB domain"/>
    <property type="match status" value="1"/>
</dbReference>
<dbReference type="AlphaFoldDB" id="A0AA85FK34"/>
<reference evidence="4" key="1">
    <citation type="submission" date="2022-06" db="EMBL/GenBank/DDBJ databases">
        <authorList>
            <person name="Berger JAMES D."/>
            <person name="Berger JAMES D."/>
        </authorList>
    </citation>
    <scope>NUCLEOTIDE SEQUENCE [LARGE SCALE GENOMIC DNA]</scope>
</reference>
<evidence type="ECO:0000259" key="2">
    <source>
        <dbReference type="PROSITE" id="PS50108"/>
    </source>
</evidence>
<dbReference type="PANTHER" id="PTHR11202">
    <property type="entry name" value="SPROUTY-RELATED, EVH1 DOMAIN-CONTAINING PROTEIN FAMILY MEMBER"/>
    <property type="match status" value="1"/>
</dbReference>
<keyword evidence="4" id="KW-1185">Reference proteome</keyword>
<evidence type="ECO:0000313" key="6">
    <source>
        <dbReference type="WBParaSite" id="SRDH1_50820.4"/>
    </source>
</evidence>
<dbReference type="WBParaSite" id="SRDH1_50820.4">
    <property type="protein sequence ID" value="SRDH1_50820.4"/>
    <property type="gene ID" value="SRDH1_50820"/>
</dbReference>
<evidence type="ECO:0000313" key="4">
    <source>
        <dbReference type="Proteomes" id="UP000050792"/>
    </source>
</evidence>